<feature type="domain" description="FAD/NAD(P)-binding" evidence="1">
    <location>
        <begin position="1"/>
        <end position="300"/>
    </location>
</feature>
<proteinExistence type="predicted"/>
<dbReference type="GeneID" id="10668076"/>
<keyword evidence="2" id="KW-0560">Oxidoreductase</keyword>
<sequence>MKIVVIGGGPGGRTAAIEAAELGEDVTLIERNKIGGKCLNEGCMVICGLNDVAKFIRNTERFNDIGITNLNPEIDFKKVTNGIKETTGKIRHVITNETQKAGVNVVMGDAKLEEGFVSVGSSTYEYDKLIISTGSHPFIPPIKGVETAKTYKNILEIEEIPEKMIIVGSGVIASEFAGIFSAMGTEVHILCRNKFLKILDDDIKNYVVQKLLKDVKIHENVSVTEIRPDGLSTTNGNMEGLVLLAVGLVPNSYIAKDLVDITDNGEIIVNKRMETSHINIYAAGDVVGGITNTPVSRMEGVVAARNACGISAEVDYRFIPNSISLQYDVGFLSSDNPEGVEGHIPGSAGPGAFWDVLRGETGITKATVDVEKGEIKSLFSISPSARTNMAYMSKLLRDGYETYDFDNFVETHPSTDAVYKLLRFFSKFG</sequence>
<dbReference type="PRINTS" id="PR00368">
    <property type="entry name" value="FADPNR"/>
</dbReference>
<dbReference type="AlphaFoldDB" id="F6D5K8"/>
<dbReference type="InterPro" id="IPR023753">
    <property type="entry name" value="FAD/NAD-binding_dom"/>
</dbReference>
<accession>F6D5K8</accession>
<dbReference type="Proteomes" id="UP000009231">
    <property type="component" value="Chromosome"/>
</dbReference>
<dbReference type="SUPFAM" id="SSF51905">
    <property type="entry name" value="FAD/NAD(P)-binding domain"/>
    <property type="match status" value="1"/>
</dbReference>
<dbReference type="eggNOG" id="arCOG01068">
    <property type="taxonomic scope" value="Archaea"/>
</dbReference>
<dbReference type="EC" id="1.8.1.4" evidence="2"/>
<dbReference type="GO" id="GO:0050660">
    <property type="term" value="F:flavin adenine dinucleotide binding"/>
    <property type="evidence" value="ECO:0007669"/>
    <property type="project" value="TreeGrafter"/>
</dbReference>
<dbReference type="RefSeq" id="WP_013825127.1">
    <property type="nucleotide sequence ID" value="NC_015574.1"/>
</dbReference>
<reference evidence="2 3" key="1">
    <citation type="journal article" date="2014" name="Int. J. Syst. Evol. Microbiol.">
        <title>Methanobacterium paludis sp. nov. and a novel strain of Methanobacterium lacus isolated from northern peatlands.</title>
        <authorList>
            <person name="Cadillo-Quiroz H."/>
            <person name="Brauer S.L."/>
            <person name="Goodson N."/>
            <person name="Yavitt J.B."/>
            <person name="Zinder S.H."/>
        </authorList>
    </citation>
    <scope>NUCLEOTIDE SEQUENCE [LARGE SCALE GENOMIC DNA]</scope>
    <source>
        <strain evidence="3">DSM 25820 / JCM 18151 / SWAN1</strain>
    </source>
</reference>
<name>F6D5K8_METPW</name>
<evidence type="ECO:0000259" key="1">
    <source>
        <dbReference type="Pfam" id="PF07992"/>
    </source>
</evidence>
<dbReference type="PRINTS" id="PR00411">
    <property type="entry name" value="PNDRDTASEI"/>
</dbReference>
<keyword evidence="3" id="KW-1185">Reference proteome</keyword>
<dbReference type="STRING" id="868131.MSWAN_0587"/>
<dbReference type="GO" id="GO:0004148">
    <property type="term" value="F:dihydrolipoyl dehydrogenase (NADH) activity"/>
    <property type="evidence" value="ECO:0007669"/>
    <property type="project" value="UniProtKB-EC"/>
</dbReference>
<dbReference type="Gene3D" id="3.50.50.60">
    <property type="entry name" value="FAD/NAD(P)-binding domain"/>
    <property type="match status" value="1"/>
</dbReference>
<dbReference type="InterPro" id="IPR050151">
    <property type="entry name" value="Class-I_Pyr_Nuc-Dis_Oxidored"/>
</dbReference>
<dbReference type="EMBL" id="CP002772">
    <property type="protein sequence ID" value="AEG17625.1"/>
    <property type="molecule type" value="Genomic_DNA"/>
</dbReference>
<dbReference type="HOGENOM" id="CLU_016755_0_2_2"/>
<dbReference type="Pfam" id="PF07992">
    <property type="entry name" value="Pyr_redox_2"/>
    <property type="match status" value="1"/>
</dbReference>
<evidence type="ECO:0000313" key="2">
    <source>
        <dbReference type="EMBL" id="AEG17625.1"/>
    </source>
</evidence>
<evidence type="ECO:0000313" key="3">
    <source>
        <dbReference type="Proteomes" id="UP000009231"/>
    </source>
</evidence>
<dbReference type="InterPro" id="IPR036188">
    <property type="entry name" value="FAD/NAD-bd_sf"/>
</dbReference>
<dbReference type="OrthoDB" id="27922at2157"/>
<protein>
    <submittedName>
        <fullName evidence="2">Dihydrolipoyl dehydrogenase</fullName>
        <ecNumber evidence="2">1.8.1.4</ecNumber>
    </submittedName>
</protein>
<dbReference type="GO" id="GO:0006103">
    <property type="term" value="P:2-oxoglutarate metabolic process"/>
    <property type="evidence" value="ECO:0007669"/>
    <property type="project" value="TreeGrafter"/>
</dbReference>
<dbReference type="PANTHER" id="PTHR22912">
    <property type="entry name" value="DISULFIDE OXIDOREDUCTASE"/>
    <property type="match status" value="1"/>
</dbReference>
<gene>
    <name evidence="2" type="ordered locus">MSWAN_0587</name>
</gene>
<dbReference type="PANTHER" id="PTHR22912:SF151">
    <property type="entry name" value="DIHYDROLIPOYL DEHYDROGENASE, MITOCHONDRIAL"/>
    <property type="match status" value="1"/>
</dbReference>
<dbReference type="KEGG" id="mew:MSWAN_0587"/>
<organism evidence="2 3">
    <name type="scientific">Methanobacterium paludis (strain DSM 25820 / JCM 18151 / SWAN1)</name>
    <dbReference type="NCBI Taxonomy" id="868131"/>
    <lineage>
        <taxon>Archaea</taxon>
        <taxon>Methanobacteriati</taxon>
        <taxon>Methanobacteriota</taxon>
        <taxon>Methanomada group</taxon>
        <taxon>Methanobacteria</taxon>
        <taxon>Methanobacteriales</taxon>
        <taxon>Methanobacteriaceae</taxon>
        <taxon>Methanobacterium</taxon>
    </lineage>
</organism>